<dbReference type="GO" id="GO:0016791">
    <property type="term" value="F:phosphatase activity"/>
    <property type="evidence" value="ECO:0007669"/>
    <property type="project" value="TreeGrafter"/>
</dbReference>
<dbReference type="PANTHER" id="PTHR42850">
    <property type="entry name" value="METALLOPHOSPHOESTERASE"/>
    <property type="match status" value="1"/>
</dbReference>
<reference evidence="3 4" key="1">
    <citation type="submission" date="2016-09" db="EMBL/GenBank/DDBJ databases">
        <title>Rhizobium sp. nov., a novel species isolated from the rice rhizosphere.</title>
        <authorList>
            <person name="Zhao J."/>
            <person name="Zhang X."/>
        </authorList>
    </citation>
    <scope>NUCLEOTIDE SEQUENCE [LARGE SCALE GENOMIC DNA]</scope>
    <source>
        <strain evidence="3 4">1.7048</strain>
    </source>
</reference>
<feature type="domain" description="Calcineurin-like phosphoesterase" evidence="2">
    <location>
        <begin position="34"/>
        <end position="230"/>
    </location>
</feature>
<dbReference type="PANTHER" id="PTHR42850:SF4">
    <property type="entry name" value="ZINC-DEPENDENT ENDOPOLYPHOSPHATASE"/>
    <property type="match status" value="1"/>
</dbReference>
<dbReference type="GO" id="GO:0008803">
    <property type="term" value="F:bis(5'-nucleosyl)-tetraphosphatase (symmetrical) activity"/>
    <property type="evidence" value="ECO:0007669"/>
    <property type="project" value="TreeGrafter"/>
</dbReference>
<protein>
    <recommendedName>
        <fullName evidence="2">Calcineurin-like phosphoesterase domain-containing protein</fullName>
    </recommendedName>
</protein>
<sequence length="261" mass="28840">MLALKDWFSTRPTSRSKPDGRPRLDLGDEGPICPFYAIGDVHGRLDLLDAAETKVAQDIARTRRPGVLVLLGDYVDRGPASSAVIDHLCHPHPRGLRRITLRGNHDDLFVRFLTEERGGRDWMEIGGDATLASYGVDIKNFSLNQPSGWTALRRAAQQAVPPAHIALLQAMPALLRIGRLVFVHAGLRPGVPLEAQEDQDLLWIREPFLSKGPELPFMVVHGHTPSQEPSFGRQRIGIDTGAYQSGRLTVVKLDGRNVSFL</sequence>
<dbReference type="Gene3D" id="3.60.21.10">
    <property type="match status" value="1"/>
</dbReference>
<feature type="compositionally biased region" description="Basic and acidic residues" evidence="1">
    <location>
        <begin position="16"/>
        <end position="25"/>
    </location>
</feature>
<dbReference type="SUPFAM" id="SSF56300">
    <property type="entry name" value="Metallo-dependent phosphatases"/>
    <property type="match status" value="1"/>
</dbReference>
<feature type="region of interest" description="Disordered" evidence="1">
    <location>
        <begin position="1"/>
        <end position="25"/>
    </location>
</feature>
<comment type="caution">
    <text evidence="3">The sequence shown here is derived from an EMBL/GenBank/DDBJ whole genome shotgun (WGS) entry which is preliminary data.</text>
</comment>
<name>A0A1Q9B2Q9_9HYPH</name>
<dbReference type="InterPro" id="IPR029052">
    <property type="entry name" value="Metallo-depent_PP-like"/>
</dbReference>
<evidence type="ECO:0000259" key="2">
    <source>
        <dbReference type="Pfam" id="PF00149"/>
    </source>
</evidence>
<dbReference type="AlphaFoldDB" id="A0A1Q9B2Q9"/>
<evidence type="ECO:0000313" key="4">
    <source>
        <dbReference type="Proteomes" id="UP000186364"/>
    </source>
</evidence>
<dbReference type="GO" id="GO:0005737">
    <property type="term" value="C:cytoplasm"/>
    <property type="evidence" value="ECO:0007669"/>
    <property type="project" value="TreeGrafter"/>
</dbReference>
<organism evidence="3 4">
    <name type="scientific">Xaviernesmea oryzae</name>
    <dbReference type="NCBI Taxonomy" id="464029"/>
    <lineage>
        <taxon>Bacteria</taxon>
        <taxon>Pseudomonadati</taxon>
        <taxon>Pseudomonadota</taxon>
        <taxon>Alphaproteobacteria</taxon>
        <taxon>Hyphomicrobiales</taxon>
        <taxon>Rhizobiaceae</taxon>
        <taxon>Rhizobium/Agrobacterium group</taxon>
        <taxon>Xaviernesmea</taxon>
    </lineage>
</organism>
<dbReference type="Proteomes" id="UP000186364">
    <property type="component" value="Unassembled WGS sequence"/>
</dbReference>
<gene>
    <name evidence="3" type="ORF">BJF93_18890</name>
</gene>
<proteinExistence type="predicted"/>
<dbReference type="GO" id="GO:0110154">
    <property type="term" value="P:RNA decapping"/>
    <property type="evidence" value="ECO:0007669"/>
    <property type="project" value="TreeGrafter"/>
</dbReference>
<keyword evidence="4" id="KW-1185">Reference proteome</keyword>
<dbReference type="InterPro" id="IPR050126">
    <property type="entry name" value="Ap4A_hydrolase"/>
</dbReference>
<evidence type="ECO:0000256" key="1">
    <source>
        <dbReference type="SAM" id="MobiDB-lite"/>
    </source>
</evidence>
<dbReference type="InterPro" id="IPR004843">
    <property type="entry name" value="Calcineurin-like_PHP"/>
</dbReference>
<accession>A0A1Q9B2Q9</accession>
<dbReference type="EMBL" id="MKIP01000027">
    <property type="protein sequence ID" value="OLP62296.1"/>
    <property type="molecule type" value="Genomic_DNA"/>
</dbReference>
<evidence type="ECO:0000313" key="3">
    <source>
        <dbReference type="EMBL" id="OLP62296.1"/>
    </source>
</evidence>
<dbReference type="Pfam" id="PF00149">
    <property type="entry name" value="Metallophos"/>
    <property type="match status" value="1"/>
</dbReference>
<dbReference type="CDD" id="cd00144">
    <property type="entry name" value="MPP_PPP_family"/>
    <property type="match status" value="1"/>
</dbReference>